<comment type="caution">
    <text evidence="8">The sequence shown here is derived from an EMBL/GenBank/DDBJ whole genome shotgun (WGS) entry which is preliminary data.</text>
</comment>
<dbReference type="STRING" id="1817893.AUJ66_03930"/>
<reference evidence="8 9" key="1">
    <citation type="journal article" date="2016" name="Environ. Microbiol.">
        <title>Genomic resolution of a cold subsurface aquifer community provides metabolic insights for novel microbes adapted to high CO concentrations.</title>
        <authorList>
            <person name="Probst A.J."/>
            <person name="Castelle C.J."/>
            <person name="Singh A."/>
            <person name="Brown C.T."/>
            <person name="Anantharaman K."/>
            <person name="Sharon I."/>
            <person name="Hug L.A."/>
            <person name="Burstein D."/>
            <person name="Emerson J.B."/>
            <person name="Thomas B.C."/>
            <person name="Banfield J.F."/>
        </authorList>
    </citation>
    <scope>NUCLEOTIDE SEQUENCE [LARGE SCALE GENOMIC DNA]</scope>
    <source>
        <strain evidence="8">CG1_02_38_46</strain>
    </source>
</reference>
<gene>
    <name evidence="6" type="primary">nusB</name>
    <name evidence="8" type="ORF">AUJ66_03930</name>
</gene>
<dbReference type="GO" id="GO:0003723">
    <property type="term" value="F:RNA binding"/>
    <property type="evidence" value="ECO:0007669"/>
    <property type="project" value="UniProtKB-UniRule"/>
</dbReference>
<keyword evidence="2 6" id="KW-0889">Transcription antitermination</keyword>
<dbReference type="AlphaFoldDB" id="A0A1J4SCY5"/>
<protein>
    <recommendedName>
        <fullName evidence="6">Transcription antitermination protein NusB</fullName>
    </recommendedName>
    <alternativeName>
        <fullName evidence="6">Antitermination factor NusB</fullName>
    </alternativeName>
</protein>
<keyword evidence="3 6" id="KW-0694">RNA-binding</keyword>
<dbReference type="InterPro" id="IPR011605">
    <property type="entry name" value="NusB_fam"/>
</dbReference>
<comment type="similarity">
    <text evidence="1 6">Belongs to the NusB family.</text>
</comment>
<evidence type="ECO:0000256" key="3">
    <source>
        <dbReference type="ARBA" id="ARBA00022884"/>
    </source>
</evidence>
<name>A0A1J4SCY5_9BACT</name>
<comment type="function">
    <text evidence="6">Involved in transcription antitermination. Required for transcription of ribosomal RNA (rRNA) genes. Binds specifically to the boxA antiterminator sequence of the ribosomal RNA (rrn) operons.</text>
</comment>
<dbReference type="InterPro" id="IPR035926">
    <property type="entry name" value="NusB-like_sf"/>
</dbReference>
<dbReference type="CDD" id="cd00619">
    <property type="entry name" value="Terminator_NusB"/>
    <property type="match status" value="1"/>
</dbReference>
<evidence type="ECO:0000259" key="7">
    <source>
        <dbReference type="Pfam" id="PF01029"/>
    </source>
</evidence>
<evidence type="ECO:0000313" key="8">
    <source>
        <dbReference type="EMBL" id="OIN97255.1"/>
    </source>
</evidence>
<dbReference type="Gene3D" id="1.10.940.10">
    <property type="entry name" value="NusB-like"/>
    <property type="match status" value="1"/>
</dbReference>
<dbReference type="EMBL" id="MNUO01000056">
    <property type="protein sequence ID" value="OIN97255.1"/>
    <property type="molecule type" value="Genomic_DNA"/>
</dbReference>
<evidence type="ECO:0000256" key="2">
    <source>
        <dbReference type="ARBA" id="ARBA00022814"/>
    </source>
</evidence>
<keyword evidence="5 6" id="KW-0804">Transcription</keyword>
<feature type="domain" description="NusB/RsmB/TIM44" evidence="7">
    <location>
        <begin position="5"/>
        <end position="131"/>
    </location>
</feature>
<dbReference type="GO" id="GO:0006353">
    <property type="term" value="P:DNA-templated transcription termination"/>
    <property type="evidence" value="ECO:0007669"/>
    <property type="project" value="UniProtKB-UniRule"/>
</dbReference>
<evidence type="ECO:0000256" key="4">
    <source>
        <dbReference type="ARBA" id="ARBA00023015"/>
    </source>
</evidence>
<dbReference type="InterPro" id="IPR006027">
    <property type="entry name" value="NusB_RsmB_TIM44"/>
</dbReference>
<dbReference type="GO" id="GO:0005829">
    <property type="term" value="C:cytosol"/>
    <property type="evidence" value="ECO:0007669"/>
    <property type="project" value="TreeGrafter"/>
</dbReference>
<evidence type="ECO:0000256" key="1">
    <source>
        <dbReference type="ARBA" id="ARBA00005952"/>
    </source>
</evidence>
<dbReference type="HAMAP" id="MF_00073">
    <property type="entry name" value="NusB"/>
    <property type="match status" value="1"/>
</dbReference>
<evidence type="ECO:0000313" key="9">
    <source>
        <dbReference type="Proteomes" id="UP000182278"/>
    </source>
</evidence>
<proteinExistence type="inferred from homology"/>
<dbReference type="PANTHER" id="PTHR11078:SF3">
    <property type="entry name" value="ANTITERMINATION NUSB DOMAIN-CONTAINING PROTEIN"/>
    <property type="match status" value="1"/>
</dbReference>
<sequence>MKIRRKARELALQVLFQIDVGEIVLEDTIKNFWKIEKVLPEIRDFTLRLSRGVMENITQINEVITKYTKNWTINRINNIDRNILRIAIYELLYCPDIPYKVAINEAIEIAKKYGTLESGKFINGVLDKVAKEKGKDEK</sequence>
<dbReference type="GO" id="GO:0031564">
    <property type="term" value="P:transcription antitermination"/>
    <property type="evidence" value="ECO:0007669"/>
    <property type="project" value="UniProtKB-KW"/>
</dbReference>
<organism evidence="8 9">
    <name type="scientific">Candidatus Desantisbacteria bacterium CG1_02_38_46</name>
    <dbReference type="NCBI Taxonomy" id="1817893"/>
    <lineage>
        <taxon>Bacteria</taxon>
        <taxon>Candidatus Desantisiibacteriota</taxon>
    </lineage>
</organism>
<dbReference type="PANTHER" id="PTHR11078">
    <property type="entry name" value="N UTILIZATION SUBSTANCE PROTEIN B-RELATED"/>
    <property type="match status" value="1"/>
</dbReference>
<evidence type="ECO:0000256" key="5">
    <source>
        <dbReference type="ARBA" id="ARBA00023163"/>
    </source>
</evidence>
<dbReference type="SUPFAM" id="SSF48013">
    <property type="entry name" value="NusB-like"/>
    <property type="match status" value="1"/>
</dbReference>
<evidence type="ECO:0000256" key="6">
    <source>
        <dbReference type="HAMAP-Rule" id="MF_00073"/>
    </source>
</evidence>
<keyword evidence="4 6" id="KW-0805">Transcription regulation</keyword>
<dbReference type="Pfam" id="PF01029">
    <property type="entry name" value="NusB"/>
    <property type="match status" value="1"/>
</dbReference>
<accession>A0A1J4SCY5</accession>
<dbReference type="Proteomes" id="UP000182278">
    <property type="component" value="Unassembled WGS sequence"/>
</dbReference>
<dbReference type="NCBIfam" id="TIGR01951">
    <property type="entry name" value="nusB"/>
    <property type="match status" value="1"/>
</dbReference>